<evidence type="ECO:0000256" key="2">
    <source>
        <dbReference type="SAM" id="SignalP"/>
    </source>
</evidence>
<evidence type="ECO:0000313" key="3">
    <source>
        <dbReference type="EMBL" id="MBE8716214.1"/>
    </source>
</evidence>
<feature type="signal peptide" evidence="2">
    <location>
        <begin position="1"/>
        <end position="27"/>
    </location>
</feature>
<evidence type="ECO:0000313" key="4">
    <source>
        <dbReference type="Proteomes" id="UP000652567"/>
    </source>
</evidence>
<dbReference type="EMBL" id="PRDL01000001">
    <property type="protein sequence ID" value="MBE8716214.1"/>
    <property type="molecule type" value="Genomic_DNA"/>
</dbReference>
<accession>A0A928V401</accession>
<sequence>MKNQRLKAVALSTVLSAGALMGSVAQADQTLDAILKVGQTKTTVAQESQKRIDRLAQETDDLVQQFKHQNRLIADLRMYNSQLEKQVAAQTQVLQELEGSVDQVTVIERQIQPLIVRMLDGLEQFVKLDKPFRLSERNERLEMLRANQDRADISVSEKFRQVLEAYKIESEYGRFLDTYNDTLSIDGQDREVSVLQVGRLALIYQTSDANTAGVWDATQNQWVSLDGSYRTAILKGFRIARKQVSLDTIVVPVQAPEAAR</sequence>
<reference evidence="3" key="1">
    <citation type="submission" date="2018-07" db="EMBL/GenBank/DDBJ databases">
        <title>Genome assembly of strain Ka43.</title>
        <authorList>
            <person name="Kukolya J."/>
            <person name="Nagy I."/>
            <person name="Horvath B."/>
            <person name="Toth A."/>
        </authorList>
    </citation>
    <scope>NUCLEOTIDE SEQUENCE</scope>
    <source>
        <strain evidence="3">KB43</strain>
    </source>
</reference>
<dbReference type="Proteomes" id="UP000652567">
    <property type="component" value="Unassembled WGS sequence"/>
</dbReference>
<gene>
    <name evidence="3" type="ORF">C4F51_03330</name>
</gene>
<proteinExistence type="predicted"/>
<keyword evidence="4" id="KW-1185">Reference proteome</keyword>
<evidence type="ECO:0000256" key="1">
    <source>
        <dbReference type="SAM" id="Coils"/>
    </source>
</evidence>
<comment type="caution">
    <text evidence="3">The sequence shown here is derived from an EMBL/GenBank/DDBJ whole genome shotgun (WGS) entry which is preliminary data.</text>
</comment>
<dbReference type="RefSeq" id="WP_193907117.1">
    <property type="nucleotide sequence ID" value="NZ_PRDL01000001.1"/>
</dbReference>
<keyword evidence="1" id="KW-0175">Coiled coil</keyword>
<protein>
    <submittedName>
        <fullName evidence="3">DUF3450 domain-containing protein</fullName>
    </submittedName>
</protein>
<keyword evidence="2" id="KW-0732">Signal</keyword>
<dbReference type="InterPro" id="IPR016866">
    <property type="entry name" value="UCP028069"/>
</dbReference>
<dbReference type="PIRSF" id="PIRSF028069">
    <property type="entry name" value="UCP028069"/>
    <property type="match status" value="1"/>
</dbReference>
<dbReference type="Pfam" id="PF11932">
    <property type="entry name" value="DUF3450"/>
    <property type="match status" value="1"/>
</dbReference>
<feature type="coiled-coil region" evidence="1">
    <location>
        <begin position="45"/>
        <end position="100"/>
    </location>
</feature>
<name>A0A928V401_9GAMM</name>
<organism evidence="3 4">
    <name type="scientific">Cellvibrio polysaccharolyticus</name>
    <dbReference type="NCBI Taxonomy" id="2082724"/>
    <lineage>
        <taxon>Bacteria</taxon>
        <taxon>Pseudomonadati</taxon>
        <taxon>Pseudomonadota</taxon>
        <taxon>Gammaproteobacteria</taxon>
        <taxon>Cellvibrionales</taxon>
        <taxon>Cellvibrionaceae</taxon>
        <taxon>Cellvibrio</taxon>
    </lineage>
</organism>
<dbReference type="AlphaFoldDB" id="A0A928V401"/>
<feature type="chain" id="PRO_5037932124" evidence="2">
    <location>
        <begin position="28"/>
        <end position="260"/>
    </location>
</feature>